<dbReference type="AlphaFoldDB" id="C6HVC7"/>
<organism evidence="3 4">
    <name type="scientific">Leptospirillum ferrodiazotrophum</name>
    <dbReference type="NCBI Taxonomy" id="412449"/>
    <lineage>
        <taxon>Bacteria</taxon>
        <taxon>Pseudomonadati</taxon>
        <taxon>Nitrospirota</taxon>
        <taxon>Nitrospiria</taxon>
        <taxon>Nitrospirales</taxon>
        <taxon>Nitrospiraceae</taxon>
        <taxon>Leptospirillum</taxon>
    </lineage>
</organism>
<dbReference type="Proteomes" id="UP000009374">
    <property type="component" value="Unassembled WGS sequence"/>
</dbReference>
<proteinExistence type="inferred from homology"/>
<keyword evidence="4" id="KW-1185">Reference proteome</keyword>
<evidence type="ECO:0000313" key="4">
    <source>
        <dbReference type="Proteomes" id="UP000009374"/>
    </source>
</evidence>
<dbReference type="Pfam" id="PF04319">
    <property type="entry name" value="NifZ"/>
    <property type="match status" value="1"/>
</dbReference>
<evidence type="ECO:0000256" key="1">
    <source>
        <dbReference type="ARBA" id="ARBA00008027"/>
    </source>
</evidence>
<comment type="similarity">
    <text evidence="1">Belongs to the NifZ family.</text>
</comment>
<reference evidence="3 4" key="1">
    <citation type="journal article" date="2009" name="Appl. Environ. Microbiol.">
        <title>Community genomic and proteomic analyses of chemoautotrophic iron-oxidizing "Leptospirillum rubarum" (Group II) and "Leptospirillum ferrodiazotrophum" (Group III) bacteria in acid mine drainage biofilms.</title>
        <authorList>
            <person name="Goltsman D.S."/>
            <person name="Denef V.J."/>
            <person name="Singer S.W."/>
            <person name="VerBerkmoes N.C."/>
            <person name="Lefsrud M."/>
            <person name="Mueller R.S."/>
            <person name="Dick G.J."/>
            <person name="Sun C.L."/>
            <person name="Wheeler K.E."/>
            <person name="Zemla A."/>
            <person name="Baker B.J."/>
            <person name="Hauser L."/>
            <person name="Land M."/>
            <person name="Shah M.B."/>
            <person name="Thelen M.P."/>
            <person name="Hettich R.L."/>
            <person name="Banfield J.F."/>
        </authorList>
    </citation>
    <scope>NUCLEOTIDE SEQUENCE [LARGE SCALE GENOMIC DNA]</scope>
</reference>
<evidence type="ECO:0000313" key="3">
    <source>
        <dbReference type="EMBL" id="EES53501.1"/>
    </source>
</evidence>
<dbReference type="GO" id="GO:0009399">
    <property type="term" value="P:nitrogen fixation"/>
    <property type="evidence" value="ECO:0007669"/>
    <property type="project" value="InterPro"/>
</dbReference>
<evidence type="ECO:0000256" key="2">
    <source>
        <dbReference type="ARBA" id="ARBA00023231"/>
    </source>
</evidence>
<evidence type="ECO:0008006" key="5">
    <source>
        <dbReference type="Google" id="ProtNLM"/>
    </source>
</evidence>
<dbReference type="InterPro" id="IPR007415">
    <property type="entry name" value="Nitrogenase_MoFe_mat_NifZ"/>
</dbReference>
<dbReference type="EMBL" id="GG693862">
    <property type="protein sequence ID" value="EES53501.1"/>
    <property type="molecule type" value="Genomic_DNA"/>
</dbReference>
<accession>C6HVC7</accession>
<gene>
    <name evidence="3" type="ORF">UBAL3_78920094</name>
</gene>
<name>C6HVC7_9BACT</name>
<sequence>MKPKHYPTGRFRAGEKVVILRDITNDGSYWTKLPGALLAEEGERGEILGVGYQKEMNRVVYFISLLPDERVIGCFEEDIYPEKGGGTSFVGRLQERS</sequence>
<keyword evidence="2" id="KW-0535">Nitrogen fixation</keyword>
<protein>
    <recommendedName>
        <fullName evidence="5">Nitrogen fixation protein NifZ</fullName>
    </recommendedName>
</protein>